<sequence>MATVYVEDTYEFAVQGRLSGKPCINVFHVRIDGQPLIDDLAEAKNDFLTSWQDFVMDEVTSNYTLEGLKVSYLGTGTGTSALFAPLSGKRAAGSITQPACAPNTAVLINKISESRGRGRRDGRVFLGGVPEQDTFDNGTISSTAQQAYQNAFDDLYDRVTAGVLIPSFEIEFVIPESTPASRTPGPQSVTIPARKVSGFSVQALMATQRARLR</sequence>
<protein>
    <submittedName>
        <fullName evidence="1">Uncharacterized protein</fullName>
    </submittedName>
</protein>
<organism evidence="1">
    <name type="scientific">uncultured prokaryote</name>
    <dbReference type="NCBI Taxonomy" id="198431"/>
    <lineage>
        <taxon>unclassified sequences</taxon>
        <taxon>environmental samples</taxon>
    </lineage>
</organism>
<accession>A0A0H5Q8P9</accession>
<proteinExistence type="predicted"/>
<name>A0A0H5Q8P9_9ZZZZ</name>
<dbReference type="AlphaFoldDB" id="A0A0H5Q8P9"/>
<reference evidence="1" key="1">
    <citation type="submission" date="2015-06" db="EMBL/GenBank/DDBJ databases">
        <authorList>
            <person name="Joergensen T."/>
        </authorList>
    </citation>
    <scope>NUCLEOTIDE SEQUENCE</scope>
    <source>
        <strain evidence="1">RGFK1734</strain>
    </source>
</reference>
<evidence type="ECO:0000313" key="1">
    <source>
        <dbReference type="EMBL" id="CRY97774.1"/>
    </source>
</evidence>
<dbReference type="EMBL" id="LN854236">
    <property type="protein sequence ID" value="CRY97774.1"/>
    <property type="molecule type" value="Genomic_DNA"/>
</dbReference>
<reference evidence="1" key="2">
    <citation type="submission" date="2015-07" db="EMBL/GenBank/DDBJ databases">
        <title>Plasmids, circular viruses and viroids from rat gut.</title>
        <authorList>
            <person name="Jorgensen T.J."/>
            <person name="Hansen M.A."/>
            <person name="Xu Z."/>
            <person name="Tabak M.A."/>
            <person name="Sorensen S.J."/>
            <person name="Hansen L.H."/>
        </authorList>
    </citation>
    <scope>NUCLEOTIDE SEQUENCE</scope>
    <source>
        <strain evidence="1">RGFK1734</strain>
    </source>
</reference>